<organism evidence="2 3">
    <name type="scientific">Limulus polyphemus</name>
    <name type="common">Atlantic horseshoe crab</name>
    <dbReference type="NCBI Taxonomy" id="6850"/>
    <lineage>
        <taxon>Eukaryota</taxon>
        <taxon>Metazoa</taxon>
        <taxon>Ecdysozoa</taxon>
        <taxon>Arthropoda</taxon>
        <taxon>Chelicerata</taxon>
        <taxon>Merostomata</taxon>
        <taxon>Xiphosura</taxon>
        <taxon>Limulidae</taxon>
        <taxon>Limulus</taxon>
    </lineage>
</organism>
<dbReference type="InterPro" id="IPR000664">
    <property type="entry name" value="Lethal2_giant"/>
</dbReference>
<protein>
    <submittedName>
        <fullName evidence="3">Lethal(2) giant larvae protein-like</fullName>
    </submittedName>
</protein>
<feature type="region of interest" description="Disordered" evidence="1">
    <location>
        <begin position="113"/>
        <end position="135"/>
    </location>
</feature>
<evidence type="ECO:0000313" key="2">
    <source>
        <dbReference type="Proteomes" id="UP000694941"/>
    </source>
</evidence>
<dbReference type="Proteomes" id="UP000694941">
    <property type="component" value="Unplaced"/>
</dbReference>
<feature type="compositionally biased region" description="Basic and acidic residues" evidence="1">
    <location>
        <begin position="122"/>
        <end position="135"/>
    </location>
</feature>
<name>A0ABM1S058_LIMPO</name>
<feature type="non-terminal residue" evidence="3">
    <location>
        <position position="1"/>
    </location>
</feature>
<reference evidence="3" key="1">
    <citation type="submission" date="2025-08" db="UniProtKB">
        <authorList>
            <consortium name="RefSeq"/>
        </authorList>
    </citation>
    <scope>IDENTIFICATION</scope>
    <source>
        <tissue evidence="3">Muscle</tissue>
    </source>
</reference>
<dbReference type="PANTHER" id="PTHR10241:SF29">
    <property type="entry name" value="LETHAL(2) GIANT LARVAE PROTEIN"/>
    <property type="match status" value="1"/>
</dbReference>
<dbReference type="PRINTS" id="PR00962">
    <property type="entry name" value="LETHAL2GIANT"/>
</dbReference>
<accession>A0ABM1S058</accession>
<evidence type="ECO:0000256" key="1">
    <source>
        <dbReference type="SAM" id="MobiDB-lite"/>
    </source>
</evidence>
<keyword evidence="2" id="KW-1185">Reference proteome</keyword>
<gene>
    <name evidence="3" type="primary">LOC106477892</name>
</gene>
<dbReference type="PANTHER" id="PTHR10241">
    <property type="entry name" value="LETHAL 2 GIANT LARVAE PROTEIN"/>
    <property type="match status" value="1"/>
</dbReference>
<sequence>VFQVNIVEDRDSFVWKGHDQLDIKGKQQTFEPGFQHIAVIQLKPPAGVTALELHSEWGLVAAGTAHGLELFDYVQKQHVISKCTLNPNDLSAGDTSMTRRKSFKKSLRESFRRLRKGRSQQGKRDKTPTRSSSERCEIMF</sequence>
<proteinExistence type="predicted"/>
<evidence type="ECO:0000313" key="3">
    <source>
        <dbReference type="RefSeq" id="XP_022237013.1"/>
    </source>
</evidence>
<dbReference type="GeneID" id="106477892"/>
<dbReference type="RefSeq" id="XP_022237013.1">
    <property type="nucleotide sequence ID" value="XM_022381305.1"/>
</dbReference>